<dbReference type="Gene3D" id="2.60.40.740">
    <property type="match status" value="5"/>
</dbReference>
<accession>A0ABX0HBE1</accession>
<evidence type="ECO:0000259" key="1">
    <source>
        <dbReference type="PROSITE" id="PS50093"/>
    </source>
</evidence>
<organism evidence="2 3">
    <name type="scientific">Cyclobacterium plantarum</name>
    <dbReference type="NCBI Taxonomy" id="2716263"/>
    <lineage>
        <taxon>Bacteria</taxon>
        <taxon>Pseudomonadati</taxon>
        <taxon>Bacteroidota</taxon>
        <taxon>Cytophagia</taxon>
        <taxon>Cytophagales</taxon>
        <taxon>Cyclobacteriaceae</taxon>
        <taxon>Cyclobacterium</taxon>
    </lineage>
</organism>
<dbReference type="InterPro" id="IPR022409">
    <property type="entry name" value="PKD/Chitinase_dom"/>
</dbReference>
<dbReference type="Pfam" id="PF13573">
    <property type="entry name" value="SprB"/>
    <property type="match status" value="19"/>
</dbReference>
<dbReference type="PROSITE" id="PS50093">
    <property type="entry name" value="PKD"/>
    <property type="match status" value="1"/>
</dbReference>
<dbReference type="SUPFAM" id="SSF49299">
    <property type="entry name" value="PKD domain"/>
    <property type="match status" value="1"/>
</dbReference>
<dbReference type="InterPro" id="IPR013783">
    <property type="entry name" value="Ig-like_fold"/>
</dbReference>
<reference evidence="2 3" key="1">
    <citation type="submission" date="2020-03" db="EMBL/GenBank/DDBJ databases">
        <title>Cyclobacterium plantarum sp. nov., a marine bacterium isolated from a coastal-marine wetland.</title>
        <authorList>
            <person name="Sanchez-Porro C."/>
            <person name="Ventosa A."/>
            <person name="Amoozegar M."/>
        </authorList>
    </citation>
    <scope>NUCLEOTIDE SEQUENCE [LARGE SCALE GENOMIC DNA]</scope>
    <source>
        <strain evidence="2 3">GBPx2</strain>
    </source>
</reference>
<dbReference type="InterPro" id="IPR035986">
    <property type="entry name" value="PKD_dom_sf"/>
</dbReference>
<protein>
    <submittedName>
        <fullName evidence="2">T9SS type B sorting domain-containing protein</fullName>
    </submittedName>
</protein>
<dbReference type="CDD" id="cd00146">
    <property type="entry name" value="PKD"/>
    <property type="match status" value="1"/>
</dbReference>
<feature type="domain" description="PKD" evidence="1">
    <location>
        <begin position="3071"/>
        <end position="3142"/>
    </location>
</feature>
<dbReference type="SMART" id="SM00089">
    <property type="entry name" value="PKD"/>
    <property type="match status" value="1"/>
</dbReference>
<dbReference type="Gene3D" id="2.40.10.10">
    <property type="entry name" value="Trypsin-like serine proteases"/>
    <property type="match status" value="1"/>
</dbReference>
<sequence length="3229" mass="342547">MLNRYPNSSLFMLIALLWLSGAKEAWSAPIIRDVFVFSECEKMASIRVRNGVAPYTYVWSYEGNIVQTDAGLGESDMSTIEQAQGGDYNLTVTDSDGNTYTETINFSGSTNFILNILYEENQECEGETFGQVYGTIENGIAPFTINFFDESDALVLTTVLNGRNLDLNGVPAGSYLVEVIDATGCKELTSVEIEEVEPLVLAPGAGAGTFPETCEANGGVTFDATDFFGDVAFRIRRANGSYATGWLPAPGGQIRYDQLEAGDYVLEVTDDYRLEDCPEELVFNIANEQLLEVSFNTSPVSCFGDADGVIYLEAERLFMGFSFPPDEIIVDILDPANNLVVNGQVISIGALSGEADFPGLSAGEHTVIVRHGGVDYPECTLTYTVNIEAPPSALTASVSSTPEICFGAADGTATVSRSGGWGGYSYLWSDGQTTRTASGLSPGDYSVRISDSGGCYLDLDVTVEGPAEAISGDITLLSGLTCVGSNDGSARVFDIQGGWGNYSIEWSNGETGPEASQLPAGINTVTVRDEEGCEHTFSVDVSVPDAPDISYTATEPSCFGAADGSIRVQIHEASTTYTVTVDGEVQTGNDLLFEGLPAGQQEVRISYSSVCNITSFITIDAPDELLINEDNLNISPISCTGAEDGAISGITASGGTGTLTYQWEKEISGTFQELVGESGLSLDNLSGGTYRLRVWDENDCSVSRDFVVYEPDPLQAGNPLVTDVSCFGAADGSVSFTISGGTAPYTYTLNGGVSQSTSNSPILLSGLTAATDNFIVVTDANGCTVPNINFDILAPPAIVISDVDIQAETCFGQGNGSIQLNVSGGSGSFSYEWFRASDPSTVIATDKDLTNRPPGQYILEVSDLNHTTCTLQETFVIPITPELELSLDGEPVDVLCYGESTGAISIAVEGGTGNYIFDWEGPDGYSSDQQNPSSLAAGLYQVRVTDENGCWEQLSDILISEPSSAVSISLLNKVSPKCHDSEDGRIEIQVGGGRPGYQINWERAVSPGVFVAIPGSSLTLSGIGSGTYRALVQDANTCIAALEVDLDGPEPLQVNLIDKQDVSCFGRNDGQIALEVTGGSGVYFFDWDHGFINQNPTNLGEGTYAVTVSDANGCSFRLDNIQIDQPDALQIELDEVIAPSCGLDDGSVSVSFIGGDPLTASSRWVELSTETVIAEDQNVVSGLSPGFYRIEYSTGGNCTVTRTVNVPGPSSPLQLVTNSQDAVCPGESGIIFLSASGGVPGYTYYILDGGIWEVATGSILAGLPAGDYDVRVDDASGCQDFDVITINEPNPPVFDAEVTSQVSCFGGDDGTITFSISGGTGTYTVQWYRKTALGGKSPIADSSLSSLITGTYFMEIVYAGGCTVTSPDYEITSPDPIIHSTDLDQPVCYDDSGLFSITFSGGNPGKSLILTADNGYSMSHNDEVSGTYTFEDLEPGNYSWLLEDVSCTVVEGNFTIEDILQPTFSSSHQDISCFGAADGSLEINAPSIHSGRTFSVWINGVSQGNQTSFFNMNPGIYQVWLQDNRGCQSEPQVIEITEPESPLAVEQVVVSPVICHGDNSGSLSFEIVGGRPNYRALLIPDGGSGVSLSGLNEGETYEFSGLTAGEYTLEVWDDNDNCTISASITITQPELLTADLAAGLILCEGGTTFLELTVEGGTLPYVFTWERFDVVAGSWQTLPETGNGLIGIQAGDYRYTVTDASTCLLLSEEVTIADAHEIEIAFAAEEISCYGGSAQVSLSASSPGKDSFTFFVNGSQIFGETFQAQAGTYAVYAQDNINGCLSDEIFITMDQPAAPLEVKDFSWQDLSCFEAADGSISLVLEGGTAPYTIVVNGNTYTASENEVLLIDGLSADVSYDFDVTDAKGCILDIPSKTLQQPLPLQALATAPAISCFGGATSINLQVTGGLKPYSISWAYSTDGIDFVPLPSLENETLLPDRDPGHYLYSIGDGACGFLTDTIHVQAPAAVELDAESFDVSCFGGNDGRVTLMPFGGTGSGFRIFFNGVEVPGSEISGLTAGTYTAFVMNGTCRSEDISITVSQPSAPLLGLVDYPEELACHGDEGTVTLSLSGGTSPYTVSLNGEESTLAIAGDLFFAGMAAGSYLVEVVDEAGCSWEENFTIAEPDPLSIFTEDVIDVSCFGGADGSISLMASGGSGSYTYRWFDDAAAEIGTGRHISGLSAGNYRVEVMDENGCLIAQDYEVEAPEPVDFTFSVQNVTCAGSQNGQISAIGSGGRPDYHLIINGIHYPGLLANGLASNTYQVQVMDANGCISPTREVRVEEPLPLQLDAEIQDVSCYAANDGRVTLQVEGGTAPYQYRWSDGNTLSERSGMAPGNYEVIITDSNGCTVRDQVLILQPEALLVQADIQPVSCFGGSDGQIRLDISGGNGSYTVVWEALSTGLEIGSGALIEGLASGRYLALIQDDNGCVIQREYLVSEPSSPLSVVPLVTDVRCAGEGSGGINLVVSGGTAPYSFNWSSGEVTSSISNKNGGIYQVQVMDANGCIWTDSIAIDEPDPVGVTAAITDVSCKMGADGAIDLTITGGTGEPRVQWSNGMTGTSISGLRAGVYTAFVLDEQSCFDSYTFIVNEPEEELTVSGNGSFELCFVEDVVTLDLEVSGGTAPYQYAWSNGATEKDLFDIAPGNYEVTVTDAKGCTVIRTFEVPPPTSPMDVTISGKLGVCSVNERGEANVTVSGGLAPYSFLWSNGATTSSTDNLTPGVYSVDVTDAKGCVVRREVEIIRSRNLQISLEDIQGVSCFGANDGSISIRVQPEGGAFQILWSNGVADQLTISDLGPGVYTATITDEAGCVTSAAYQVREPEILNVYETIADVDCHGNGNGSIFLEVRGGTAPYNFAWSNGANSKDLRNLEPGTYSVVVTDRMGCSTGGTYTVAEPAPLEVNISQTDMLACHGDANGFINLDISGGVQPYRITWSDAPDLGTQNRNGLEAGSYTVLVTDDNNCTQVNTIVIEEPAPLRVELFTRFDVDCELKVLTGEAWIEIQGGTGETYEISWNTGDQNVLETQFFEDGVVEVRVTDESGCSIEVAEVVTMPLAFSEAEFLYTVLSTGVEGEILVNDPVQFRDQTLGNVFTWEWDFGDGNKSNEQHPIHSYTKPGTYTISLTTFDVLGCVSETSRTVEVVASYRILIPNAFSPNDDGLNDYFKPKLRGITDFEMHIFNKWGELVYSAFSQEDAGWDGRLKGQLSPNGNYVYKINYVTVDGEPGTQTGVFTLIY</sequence>
<comment type="caution">
    <text evidence="2">The sequence shown here is derived from an EMBL/GenBank/DDBJ whole genome shotgun (WGS) entry which is preliminary data.</text>
</comment>
<dbReference type="RefSeq" id="WP_166147430.1">
    <property type="nucleotide sequence ID" value="NZ_JAANYN010000005.1"/>
</dbReference>
<proteinExistence type="predicted"/>
<evidence type="ECO:0000313" key="2">
    <source>
        <dbReference type="EMBL" id="NHE57678.1"/>
    </source>
</evidence>
<dbReference type="Proteomes" id="UP000649799">
    <property type="component" value="Unassembled WGS sequence"/>
</dbReference>
<dbReference type="Pfam" id="PF13585">
    <property type="entry name" value="CHU_C"/>
    <property type="match status" value="1"/>
</dbReference>
<evidence type="ECO:0000313" key="3">
    <source>
        <dbReference type="Proteomes" id="UP000649799"/>
    </source>
</evidence>
<dbReference type="InterPro" id="IPR025667">
    <property type="entry name" value="SprB_repeat"/>
</dbReference>
<gene>
    <name evidence="2" type="ORF">G9Q97_12740</name>
</gene>
<dbReference type="Pfam" id="PF18911">
    <property type="entry name" value="PKD_4"/>
    <property type="match status" value="1"/>
</dbReference>
<dbReference type="InterPro" id="IPR000601">
    <property type="entry name" value="PKD_dom"/>
</dbReference>
<dbReference type="InterPro" id="IPR026341">
    <property type="entry name" value="T9SS_type_B"/>
</dbReference>
<dbReference type="EMBL" id="JAANYN010000005">
    <property type="protein sequence ID" value="NHE57678.1"/>
    <property type="molecule type" value="Genomic_DNA"/>
</dbReference>
<keyword evidence="3" id="KW-1185">Reference proteome</keyword>
<name>A0ABX0HBE1_9BACT</name>
<dbReference type="NCBIfam" id="TIGR04131">
    <property type="entry name" value="Bac_Flav_CTERM"/>
    <property type="match status" value="1"/>
</dbReference>
<dbReference type="InterPro" id="IPR043504">
    <property type="entry name" value="Peptidase_S1_PA_chymotrypsin"/>
</dbReference>
<dbReference type="Gene3D" id="2.60.40.10">
    <property type="entry name" value="Immunoglobulins"/>
    <property type="match status" value="2"/>
</dbReference>